<dbReference type="InterPro" id="IPR003959">
    <property type="entry name" value="ATPase_AAA_core"/>
</dbReference>
<evidence type="ECO:0000256" key="2">
    <source>
        <dbReference type="ARBA" id="ARBA00022448"/>
    </source>
</evidence>
<dbReference type="Proteomes" id="UP000276232">
    <property type="component" value="Unassembled WGS sequence"/>
</dbReference>
<gene>
    <name evidence="9" type="ORF">EDC03_1883</name>
</gene>
<evidence type="ECO:0000259" key="8">
    <source>
        <dbReference type="SMART" id="SM00382"/>
    </source>
</evidence>
<evidence type="ECO:0000256" key="3">
    <source>
        <dbReference type="ARBA" id="ARBA00022475"/>
    </source>
</evidence>
<name>A0A3N1HLE4_9ACTN</name>
<evidence type="ECO:0000313" key="9">
    <source>
        <dbReference type="EMBL" id="ROP43281.1"/>
    </source>
</evidence>
<dbReference type="GO" id="GO:0005886">
    <property type="term" value="C:plasma membrane"/>
    <property type="evidence" value="ECO:0007669"/>
    <property type="project" value="UniProtKB-SubCell"/>
</dbReference>
<dbReference type="InterPro" id="IPR027417">
    <property type="entry name" value="P-loop_NTPase"/>
</dbReference>
<dbReference type="PANTHER" id="PTHR42771">
    <property type="entry name" value="IRON(3+)-HYDROXAMATE IMPORT ATP-BINDING PROTEIN FHUC"/>
    <property type="match status" value="1"/>
</dbReference>
<dbReference type="OrthoDB" id="9784297at2"/>
<keyword evidence="4" id="KW-0410">Iron transport</keyword>
<sequence length="248" mass="26878">MDDDVTIDWGLPVRRVEEQPKEPLRRDTWPGTIAAVRQVVDEGLDLGPATVLVGANGAGKSTLVEGIATAFGLPGGGGTGNTRHWEDRSADLSPLAGSLRLVRGAGASRWGYFLRAETMHTLFGDLVERSAARTDRRLMSHGESFLDVLEDHFDDSGLFLLDEPESALSFESQLALVGVLAAQVATGRAQVVVATHSPLVAALPGARLLEVSERGLEEVAWEDLDVVRHWRSFLDAPERYLRHVRPGA</sequence>
<keyword evidence="7" id="KW-0472">Membrane</keyword>
<evidence type="ECO:0000256" key="1">
    <source>
        <dbReference type="ARBA" id="ARBA00004202"/>
    </source>
</evidence>
<organism evidence="9 10">
    <name type="scientific">Pseudokineococcus lusitanus</name>
    <dbReference type="NCBI Taxonomy" id="763993"/>
    <lineage>
        <taxon>Bacteria</taxon>
        <taxon>Bacillati</taxon>
        <taxon>Actinomycetota</taxon>
        <taxon>Actinomycetes</taxon>
        <taxon>Kineosporiales</taxon>
        <taxon>Kineosporiaceae</taxon>
        <taxon>Pseudokineococcus</taxon>
    </lineage>
</organism>
<dbReference type="EMBL" id="RJKN01000004">
    <property type="protein sequence ID" value="ROP43281.1"/>
    <property type="molecule type" value="Genomic_DNA"/>
</dbReference>
<proteinExistence type="predicted"/>
<dbReference type="RefSeq" id="WP_123379957.1">
    <property type="nucleotide sequence ID" value="NZ_RJKN01000004.1"/>
</dbReference>
<dbReference type="GO" id="GO:0005524">
    <property type="term" value="F:ATP binding"/>
    <property type="evidence" value="ECO:0007669"/>
    <property type="project" value="InterPro"/>
</dbReference>
<dbReference type="PANTHER" id="PTHR42771:SF2">
    <property type="entry name" value="IRON(3+)-HYDROXAMATE IMPORT ATP-BINDING PROTEIN FHUC"/>
    <property type="match status" value="1"/>
</dbReference>
<feature type="domain" description="AAA+ ATPase" evidence="8">
    <location>
        <begin position="46"/>
        <end position="216"/>
    </location>
</feature>
<evidence type="ECO:0000256" key="6">
    <source>
        <dbReference type="ARBA" id="ARBA00023065"/>
    </source>
</evidence>
<keyword evidence="6" id="KW-0406">Ion transport</keyword>
<protein>
    <submittedName>
        <fullName evidence="9">Putative ATPase</fullName>
    </submittedName>
</protein>
<dbReference type="SMART" id="SM00382">
    <property type="entry name" value="AAA"/>
    <property type="match status" value="1"/>
</dbReference>
<reference evidence="9 10" key="1">
    <citation type="journal article" date="2015" name="Stand. Genomic Sci.">
        <title>Genomic Encyclopedia of Bacterial and Archaeal Type Strains, Phase III: the genomes of soil and plant-associated and newly described type strains.</title>
        <authorList>
            <person name="Whitman W.B."/>
            <person name="Woyke T."/>
            <person name="Klenk H.P."/>
            <person name="Zhou Y."/>
            <person name="Lilburn T.G."/>
            <person name="Beck B.J."/>
            <person name="De Vos P."/>
            <person name="Vandamme P."/>
            <person name="Eisen J.A."/>
            <person name="Garrity G."/>
            <person name="Hugenholtz P."/>
            <person name="Kyrpides N.C."/>
        </authorList>
    </citation>
    <scope>NUCLEOTIDE SEQUENCE [LARGE SCALE GENOMIC DNA]</scope>
    <source>
        <strain evidence="9 10">CECT 7306</strain>
    </source>
</reference>
<evidence type="ECO:0000256" key="7">
    <source>
        <dbReference type="ARBA" id="ARBA00023136"/>
    </source>
</evidence>
<dbReference type="Pfam" id="PF13304">
    <property type="entry name" value="AAA_21"/>
    <property type="match status" value="1"/>
</dbReference>
<dbReference type="Gene3D" id="3.40.50.300">
    <property type="entry name" value="P-loop containing nucleotide triphosphate hydrolases"/>
    <property type="match status" value="1"/>
</dbReference>
<dbReference type="InterPro" id="IPR051535">
    <property type="entry name" value="Siderophore_ABC-ATPase"/>
</dbReference>
<dbReference type="InterPro" id="IPR003593">
    <property type="entry name" value="AAA+_ATPase"/>
</dbReference>
<dbReference type="GO" id="GO:0006826">
    <property type="term" value="P:iron ion transport"/>
    <property type="evidence" value="ECO:0007669"/>
    <property type="project" value="UniProtKB-KW"/>
</dbReference>
<accession>A0A3N1HLE4</accession>
<dbReference type="AlphaFoldDB" id="A0A3N1HLE4"/>
<comment type="caution">
    <text evidence="9">The sequence shown here is derived from an EMBL/GenBank/DDBJ whole genome shotgun (WGS) entry which is preliminary data.</text>
</comment>
<evidence type="ECO:0000256" key="4">
    <source>
        <dbReference type="ARBA" id="ARBA00022496"/>
    </source>
</evidence>
<keyword evidence="10" id="KW-1185">Reference proteome</keyword>
<dbReference type="InParanoid" id="A0A3N1HLE4"/>
<evidence type="ECO:0000256" key="5">
    <source>
        <dbReference type="ARBA" id="ARBA00023004"/>
    </source>
</evidence>
<dbReference type="GO" id="GO:0016887">
    <property type="term" value="F:ATP hydrolysis activity"/>
    <property type="evidence" value="ECO:0007669"/>
    <property type="project" value="InterPro"/>
</dbReference>
<keyword evidence="5" id="KW-0408">Iron</keyword>
<evidence type="ECO:0000313" key="10">
    <source>
        <dbReference type="Proteomes" id="UP000276232"/>
    </source>
</evidence>
<keyword evidence="3" id="KW-1003">Cell membrane</keyword>
<keyword evidence="2" id="KW-0813">Transport</keyword>
<dbReference type="SUPFAM" id="SSF52540">
    <property type="entry name" value="P-loop containing nucleoside triphosphate hydrolases"/>
    <property type="match status" value="1"/>
</dbReference>
<comment type="subcellular location">
    <subcellularLocation>
        <location evidence="1">Cell membrane</location>
        <topology evidence="1">Peripheral membrane protein</topology>
    </subcellularLocation>
</comment>